<evidence type="ECO:0000313" key="2">
    <source>
        <dbReference type="Proteomes" id="UP000606490"/>
    </source>
</evidence>
<accession>A0ABS1V0Y6</accession>
<sequence>MDNAPAGRVVFSQLFNESETFLQPCIETFLAYTGPESVLVLNLPQGRAIDPALHALSDRVFLINGGFQRRLWDHTILAGHLESFGFALEHVPDFSHFSALASNSLMVRRFDLPAALSALAASHNETRLDLEDLPKEWHWRFVRQMPEYIGLLKREWGITHATSNQIEGLFAARSDWALLHDRLDALARLGATMRPDLPVPIEEVLPGTCFASLGSGRYTYVCHVFWDRQVPSQSRSSNVDFADILTMAQHFPPHICAFKWFERSPQAIETAAVVQPWSRALLAELADAVAAGDQDRMLVQRGLLERLAATLRAREAWRPFTARWWGQGASRSGSLPDQVIEATGQKLPLEDIGAPAGAAFLMMEKTGAKLRLGFDITEDGGATRLRLRCAGPAGDGALQGFLYLDPQVPGRLRTLRVRLAQARVAAEEEAVRAFRFTADTGYCPPARLRFTFDTATHRAYHFREEGWHPTEIGWYGIPILPGMELDLLLEMPADGEAAAS</sequence>
<evidence type="ECO:0000313" key="1">
    <source>
        <dbReference type="EMBL" id="MBL6454339.1"/>
    </source>
</evidence>
<dbReference type="Proteomes" id="UP000606490">
    <property type="component" value="Unassembled WGS sequence"/>
</dbReference>
<comment type="caution">
    <text evidence="1">The sequence shown here is derived from an EMBL/GenBank/DDBJ whole genome shotgun (WGS) entry which is preliminary data.</text>
</comment>
<dbReference type="RefSeq" id="WP_202824049.1">
    <property type="nucleotide sequence ID" value="NZ_JAEUXJ010000001.1"/>
</dbReference>
<proteinExistence type="predicted"/>
<name>A0ABS1V0Y6_9PROT</name>
<dbReference type="EMBL" id="JAEUXJ010000001">
    <property type="protein sequence ID" value="MBL6454339.1"/>
    <property type="molecule type" value="Genomic_DNA"/>
</dbReference>
<gene>
    <name evidence="1" type="ORF">JMJ55_03320</name>
</gene>
<reference evidence="1 2" key="1">
    <citation type="submission" date="2021-01" db="EMBL/GenBank/DDBJ databases">
        <title>Belnapia mucosa sp. nov. and Belnapia arida sp. nov., isolated from the Tabernas Desert (Almeria, Spain).</title>
        <authorList>
            <person name="Molina-Menor E."/>
            <person name="Vidal-Verdu A."/>
            <person name="Calonge A."/>
            <person name="Satari L."/>
            <person name="Pereto Magraner J."/>
            <person name="Porcar Miralles M."/>
        </authorList>
    </citation>
    <scope>NUCLEOTIDE SEQUENCE [LARGE SCALE GENOMIC DNA]</scope>
    <source>
        <strain evidence="1 2">T6</strain>
    </source>
</reference>
<protein>
    <submittedName>
        <fullName evidence="1">Uncharacterized protein</fullName>
    </submittedName>
</protein>
<organism evidence="1 2">
    <name type="scientific">Belnapia mucosa</name>
    <dbReference type="NCBI Taxonomy" id="2804532"/>
    <lineage>
        <taxon>Bacteria</taxon>
        <taxon>Pseudomonadati</taxon>
        <taxon>Pseudomonadota</taxon>
        <taxon>Alphaproteobacteria</taxon>
        <taxon>Acetobacterales</taxon>
        <taxon>Roseomonadaceae</taxon>
        <taxon>Belnapia</taxon>
    </lineage>
</organism>
<keyword evidence="2" id="KW-1185">Reference proteome</keyword>